<dbReference type="GO" id="GO:0097363">
    <property type="term" value="F:protein O-acetylglucosaminyltransferase activity"/>
    <property type="evidence" value="ECO:0007669"/>
    <property type="project" value="UniProtKB-EC"/>
</dbReference>
<keyword evidence="11" id="KW-1133">Transmembrane helix</keyword>
<keyword evidence="4" id="KW-0732">Signal</keyword>
<dbReference type="EC" id="2.4.1.255" evidence="1"/>
<reference evidence="13" key="1">
    <citation type="submission" date="2022-10" db="EMBL/GenBank/DDBJ databases">
        <title>Novel sulphate-reducing endosymbionts in the free-living metamonad Anaeramoeba.</title>
        <authorList>
            <person name="Jerlstrom-Hultqvist J."/>
            <person name="Cepicka I."/>
            <person name="Gallot-Lavallee L."/>
            <person name="Salas-Leiva D."/>
            <person name="Curtis B.A."/>
            <person name="Zahonova K."/>
            <person name="Pipaliya S."/>
            <person name="Dacks J."/>
            <person name="Roger A.J."/>
        </authorList>
    </citation>
    <scope>NUCLEOTIDE SEQUENCE</scope>
    <source>
        <strain evidence="13">BMAN</strain>
    </source>
</reference>
<dbReference type="PANTHER" id="PTHR20961:SF148">
    <property type="entry name" value="EGF DOMAIN-SPECIFIC O-LINKED N-ACETYLGLUCOSAMINE TRANSFERASE"/>
    <property type="match status" value="1"/>
</dbReference>
<dbReference type="OrthoDB" id="529273at2759"/>
<protein>
    <recommendedName>
        <fullName evidence="7">EGF domain-specific O-linked N-acetylglucosamine transferase</fullName>
        <ecNumber evidence="1">2.4.1.255</ecNumber>
    </recommendedName>
    <alternativeName>
        <fullName evidence="8">Extracellular O-linked N-acetylglucosamine transferase</fullName>
    </alternativeName>
</protein>
<dbReference type="EMBL" id="JAPDFW010000044">
    <property type="protein sequence ID" value="KAJ5078857.1"/>
    <property type="molecule type" value="Genomic_DNA"/>
</dbReference>
<feature type="transmembrane region" description="Helical" evidence="11">
    <location>
        <begin position="13"/>
        <end position="33"/>
    </location>
</feature>
<evidence type="ECO:0000256" key="1">
    <source>
        <dbReference type="ARBA" id="ARBA00011970"/>
    </source>
</evidence>
<evidence type="ECO:0000256" key="2">
    <source>
        <dbReference type="ARBA" id="ARBA00022676"/>
    </source>
</evidence>
<sequence length="492" mass="58061">MNRNLNKKENLPLIIKIIVIIVLIGQITIFFILNSKWIIKKENEKIISKEIQIINTKSENENGKCEIKYEICKNNSLTTSIIKMMEMEKEIEITKKCSDQYGFSLINNWKKSRINICSGIGSSQISCYKRFQPEKHILCTGNNVEIKGYDPFFKAGSTSLPAKNNVHFGEGFLTVDCNQEIKNWIPSDQWEMHMDYVIGNMVSVPEMNCEHWINETAMFIFRWDYRNSYHALEDYITTFISLMILDEDPQKIQLVFTDDMPSGSQLYNFWSIYFGKEPIFLRDGKFPKNTCFKKVIFGMWARYSILDIDLKINWNKNCRSPILFAFKNYIFERFNISFKDNVHKPPYTIAFVKREDYIEKKVSRKIPNYDEIFNYIEGKLPPNWSIIKFQPEKLTIEEQIQISSRLSIIMGPHGAAFSYLVYFPEKSHLIEIFMENRVAANVHFRNICTFMGHEYHNAGHFNSDIPPDKLWNLLVHQLMKLKNFLNLKKKQF</sequence>
<organism evidence="13 14">
    <name type="scientific">Anaeramoeba ignava</name>
    <name type="common">Anaerobic marine amoeba</name>
    <dbReference type="NCBI Taxonomy" id="1746090"/>
    <lineage>
        <taxon>Eukaryota</taxon>
        <taxon>Metamonada</taxon>
        <taxon>Anaeramoebidae</taxon>
        <taxon>Anaeramoeba</taxon>
    </lineage>
</organism>
<dbReference type="AlphaFoldDB" id="A0A9Q0LTQ8"/>
<keyword evidence="6" id="KW-0325">Glycoprotein</keyword>
<dbReference type="InterPro" id="IPR049625">
    <property type="entry name" value="Glyco_transf_61_cat"/>
</dbReference>
<proteinExistence type="predicted"/>
<feature type="domain" description="Glycosyltransferase 61 catalytic" evidence="12">
    <location>
        <begin position="325"/>
        <end position="429"/>
    </location>
</feature>
<evidence type="ECO:0000256" key="3">
    <source>
        <dbReference type="ARBA" id="ARBA00022679"/>
    </source>
</evidence>
<keyword evidence="14" id="KW-1185">Reference proteome</keyword>
<dbReference type="Proteomes" id="UP001149090">
    <property type="component" value="Unassembled WGS sequence"/>
</dbReference>
<keyword evidence="11" id="KW-0472">Membrane</keyword>
<comment type="caution">
    <text evidence="13">The sequence shown here is derived from an EMBL/GenBank/DDBJ whole genome shotgun (WGS) entry which is preliminary data.</text>
</comment>
<comment type="catalytic activity">
    <reaction evidence="9">
        <text>L-seryl-[protein] + UDP-N-acetyl-alpha-D-glucosamine = 3-O-(N-acetyl-beta-D-glucosaminyl)-L-seryl-[protein] + UDP + H(+)</text>
        <dbReference type="Rhea" id="RHEA:48904"/>
        <dbReference type="Rhea" id="RHEA-COMP:9863"/>
        <dbReference type="Rhea" id="RHEA-COMP:12251"/>
        <dbReference type="ChEBI" id="CHEBI:15378"/>
        <dbReference type="ChEBI" id="CHEBI:29999"/>
        <dbReference type="ChEBI" id="CHEBI:57705"/>
        <dbReference type="ChEBI" id="CHEBI:58223"/>
        <dbReference type="ChEBI" id="CHEBI:90838"/>
        <dbReference type="EC" id="2.4.1.255"/>
    </reaction>
</comment>
<evidence type="ECO:0000313" key="14">
    <source>
        <dbReference type="Proteomes" id="UP001149090"/>
    </source>
</evidence>
<evidence type="ECO:0000256" key="11">
    <source>
        <dbReference type="SAM" id="Phobius"/>
    </source>
</evidence>
<evidence type="ECO:0000256" key="9">
    <source>
        <dbReference type="ARBA" id="ARBA00048317"/>
    </source>
</evidence>
<keyword evidence="5" id="KW-0256">Endoplasmic reticulum</keyword>
<evidence type="ECO:0000256" key="6">
    <source>
        <dbReference type="ARBA" id="ARBA00023180"/>
    </source>
</evidence>
<accession>A0A9Q0LTQ8</accession>
<keyword evidence="11" id="KW-0812">Transmembrane</keyword>
<evidence type="ECO:0000259" key="12">
    <source>
        <dbReference type="Pfam" id="PF04577"/>
    </source>
</evidence>
<dbReference type="Pfam" id="PF04577">
    <property type="entry name" value="Glyco_transf_61"/>
    <property type="match status" value="1"/>
</dbReference>
<evidence type="ECO:0000256" key="5">
    <source>
        <dbReference type="ARBA" id="ARBA00022824"/>
    </source>
</evidence>
<dbReference type="PANTHER" id="PTHR20961">
    <property type="entry name" value="GLYCOSYLTRANSFERASE"/>
    <property type="match status" value="1"/>
</dbReference>
<gene>
    <name evidence="13" type="ORF">M0811_04580</name>
</gene>
<keyword evidence="3" id="KW-0808">Transferase</keyword>
<name>A0A9Q0LTQ8_ANAIG</name>
<evidence type="ECO:0000256" key="10">
    <source>
        <dbReference type="ARBA" id="ARBA00049432"/>
    </source>
</evidence>
<comment type="catalytic activity">
    <reaction evidence="10">
        <text>L-threonyl-[protein] + UDP-N-acetyl-alpha-D-glucosamine = 3-O-(N-acetyl-beta-D-glucosaminyl)-L-threonyl-[protein] + UDP + H(+)</text>
        <dbReference type="Rhea" id="RHEA:48908"/>
        <dbReference type="Rhea" id="RHEA-COMP:11060"/>
        <dbReference type="Rhea" id="RHEA-COMP:12252"/>
        <dbReference type="ChEBI" id="CHEBI:15378"/>
        <dbReference type="ChEBI" id="CHEBI:30013"/>
        <dbReference type="ChEBI" id="CHEBI:57705"/>
        <dbReference type="ChEBI" id="CHEBI:58223"/>
        <dbReference type="ChEBI" id="CHEBI:90840"/>
        <dbReference type="EC" id="2.4.1.255"/>
    </reaction>
</comment>
<dbReference type="OMA" id="WINETAM"/>
<keyword evidence="2" id="KW-0328">Glycosyltransferase</keyword>
<dbReference type="InterPro" id="IPR007657">
    <property type="entry name" value="Glycosyltransferase_61"/>
</dbReference>
<evidence type="ECO:0000256" key="7">
    <source>
        <dbReference type="ARBA" id="ARBA00040944"/>
    </source>
</evidence>
<evidence type="ECO:0000256" key="4">
    <source>
        <dbReference type="ARBA" id="ARBA00022729"/>
    </source>
</evidence>
<evidence type="ECO:0000313" key="13">
    <source>
        <dbReference type="EMBL" id="KAJ5078857.1"/>
    </source>
</evidence>
<evidence type="ECO:0000256" key="8">
    <source>
        <dbReference type="ARBA" id="ARBA00042574"/>
    </source>
</evidence>